<dbReference type="EMBL" id="JAAFYZ010000017">
    <property type="protein sequence ID" value="MBS2546738.1"/>
    <property type="molecule type" value="Genomic_DNA"/>
</dbReference>
<gene>
    <name evidence="6" type="ORF">KGQ19_07645</name>
</gene>
<evidence type="ECO:0000256" key="2">
    <source>
        <dbReference type="ARBA" id="ARBA00023125"/>
    </source>
</evidence>
<keyword evidence="7" id="KW-1185">Reference proteome</keyword>
<dbReference type="SUPFAM" id="SSF46785">
    <property type="entry name" value="Winged helix' DNA-binding domain"/>
    <property type="match status" value="1"/>
</dbReference>
<dbReference type="PANTHER" id="PTHR33204:SF18">
    <property type="entry name" value="TRANSCRIPTIONAL REGULATORY PROTEIN"/>
    <property type="match status" value="1"/>
</dbReference>
<dbReference type="InterPro" id="IPR002577">
    <property type="entry name" value="HTH_HxlR"/>
</dbReference>
<dbReference type="CDD" id="cd00090">
    <property type="entry name" value="HTH_ARSR"/>
    <property type="match status" value="1"/>
</dbReference>
<evidence type="ECO:0000313" key="6">
    <source>
        <dbReference type="EMBL" id="MBS2546738.1"/>
    </source>
</evidence>
<feature type="region of interest" description="Disordered" evidence="4">
    <location>
        <begin position="13"/>
        <end position="35"/>
    </location>
</feature>
<evidence type="ECO:0000256" key="3">
    <source>
        <dbReference type="ARBA" id="ARBA00023163"/>
    </source>
</evidence>
<evidence type="ECO:0000259" key="5">
    <source>
        <dbReference type="PROSITE" id="PS51118"/>
    </source>
</evidence>
<evidence type="ECO:0000256" key="1">
    <source>
        <dbReference type="ARBA" id="ARBA00023015"/>
    </source>
</evidence>
<dbReference type="Gene3D" id="1.10.10.10">
    <property type="entry name" value="Winged helix-like DNA-binding domain superfamily/Winged helix DNA-binding domain"/>
    <property type="match status" value="1"/>
</dbReference>
<dbReference type="InterPro" id="IPR036388">
    <property type="entry name" value="WH-like_DNA-bd_sf"/>
</dbReference>
<accession>A0ABS5KL12</accession>
<keyword evidence="3" id="KW-0804">Transcription</keyword>
<reference evidence="6 7" key="1">
    <citation type="submission" date="2020-02" db="EMBL/GenBank/DDBJ databases">
        <title>Acidophilic actinobacteria isolated from forest soil.</title>
        <authorList>
            <person name="Golinska P."/>
        </authorList>
    </citation>
    <scope>NUCLEOTIDE SEQUENCE [LARGE SCALE GENOMIC DNA]</scope>
    <source>
        <strain evidence="6 7">NL8</strain>
    </source>
</reference>
<dbReference type="PROSITE" id="PS51118">
    <property type="entry name" value="HTH_HXLR"/>
    <property type="match status" value="1"/>
</dbReference>
<organism evidence="6 7">
    <name type="scientific">Catenulispora pinistramenti</name>
    <dbReference type="NCBI Taxonomy" id="2705254"/>
    <lineage>
        <taxon>Bacteria</taxon>
        <taxon>Bacillati</taxon>
        <taxon>Actinomycetota</taxon>
        <taxon>Actinomycetes</taxon>
        <taxon>Catenulisporales</taxon>
        <taxon>Catenulisporaceae</taxon>
        <taxon>Catenulispora</taxon>
    </lineage>
</organism>
<protein>
    <submittedName>
        <fullName evidence="6">Helix-turn-helix transcriptional regulator</fullName>
    </submittedName>
</protein>
<evidence type="ECO:0000313" key="7">
    <source>
        <dbReference type="Proteomes" id="UP000730482"/>
    </source>
</evidence>
<feature type="domain" description="HTH hxlR-type" evidence="5">
    <location>
        <begin position="40"/>
        <end position="138"/>
    </location>
</feature>
<proteinExistence type="predicted"/>
<sequence>MVTIAAPRLVGRLRAERETRENSEDEENGESSGDLFDADCPTRLLLDRIGDKWTVLVVLLLSDGPMRFTELRTHLGRVAPKVLTQSLRRMERDGLLTRQVFAEVPPRVEYTLTGLGHSLAEPIAVIGDWAEVNMPRFTAARQAYDAAHDTAHDAAHNTAHPVVAGQ</sequence>
<comment type="caution">
    <text evidence="6">The sequence shown here is derived from an EMBL/GenBank/DDBJ whole genome shotgun (WGS) entry which is preliminary data.</text>
</comment>
<keyword evidence="1" id="KW-0805">Transcription regulation</keyword>
<dbReference type="InterPro" id="IPR036390">
    <property type="entry name" value="WH_DNA-bd_sf"/>
</dbReference>
<dbReference type="InterPro" id="IPR011991">
    <property type="entry name" value="ArsR-like_HTH"/>
</dbReference>
<feature type="compositionally biased region" description="Basic and acidic residues" evidence="4">
    <location>
        <begin position="13"/>
        <end position="22"/>
    </location>
</feature>
<keyword evidence="2" id="KW-0238">DNA-binding</keyword>
<dbReference type="Pfam" id="PF01638">
    <property type="entry name" value="HxlR"/>
    <property type="match status" value="1"/>
</dbReference>
<dbReference type="PANTHER" id="PTHR33204">
    <property type="entry name" value="TRANSCRIPTIONAL REGULATOR, MARR FAMILY"/>
    <property type="match status" value="1"/>
</dbReference>
<dbReference type="RefSeq" id="WP_212008383.1">
    <property type="nucleotide sequence ID" value="NZ_JAAFYZ010000017.1"/>
</dbReference>
<dbReference type="Proteomes" id="UP000730482">
    <property type="component" value="Unassembled WGS sequence"/>
</dbReference>
<name>A0ABS5KL12_9ACTN</name>
<evidence type="ECO:0000256" key="4">
    <source>
        <dbReference type="SAM" id="MobiDB-lite"/>
    </source>
</evidence>